<evidence type="ECO:0000256" key="1">
    <source>
        <dbReference type="SAM" id="MobiDB-lite"/>
    </source>
</evidence>
<dbReference type="Proteomes" id="UP000823388">
    <property type="component" value="Chromosome 8K"/>
</dbReference>
<name>A0A8T0PR78_PANVG</name>
<proteinExistence type="predicted"/>
<sequence length="182" mass="20358">MSKTWCTYGTWRSRRQCCCKSGYKLTICAEVNIRPPGLAASTARSCSRRREHDGWPSARLSATPVRRCPPPPRGDPRSARARRFTCTHVLLFQPLSVLKEELRWWTTASMGAGSAARGGGLPPPFPCRRPCTRKTISGRQSLGKISPMTISQRLQCCTMSIPSIDFSGQLIYTFASNFIRFQ</sequence>
<dbReference type="AlphaFoldDB" id="A0A8T0PR78"/>
<protein>
    <submittedName>
        <fullName evidence="2">Uncharacterized protein</fullName>
    </submittedName>
</protein>
<reference evidence="2" key="1">
    <citation type="submission" date="2020-05" db="EMBL/GenBank/DDBJ databases">
        <title>WGS assembly of Panicum virgatum.</title>
        <authorList>
            <person name="Lovell J.T."/>
            <person name="Jenkins J."/>
            <person name="Shu S."/>
            <person name="Juenger T.E."/>
            <person name="Schmutz J."/>
        </authorList>
    </citation>
    <scope>NUCLEOTIDE SEQUENCE</scope>
    <source>
        <strain evidence="2">AP13</strain>
    </source>
</reference>
<organism evidence="2 3">
    <name type="scientific">Panicum virgatum</name>
    <name type="common">Blackwell switchgrass</name>
    <dbReference type="NCBI Taxonomy" id="38727"/>
    <lineage>
        <taxon>Eukaryota</taxon>
        <taxon>Viridiplantae</taxon>
        <taxon>Streptophyta</taxon>
        <taxon>Embryophyta</taxon>
        <taxon>Tracheophyta</taxon>
        <taxon>Spermatophyta</taxon>
        <taxon>Magnoliopsida</taxon>
        <taxon>Liliopsida</taxon>
        <taxon>Poales</taxon>
        <taxon>Poaceae</taxon>
        <taxon>PACMAD clade</taxon>
        <taxon>Panicoideae</taxon>
        <taxon>Panicodae</taxon>
        <taxon>Paniceae</taxon>
        <taxon>Panicinae</taxon>
        <taxon>Panicum</taxon>
        <taxon>Panicum sect. Hiantes</taxon>
    </lineage>
</organism>
<dbReference type="EMBL" id="CM029051">
    <property type="protein sequence ID" value="KAG2562822.1"/>
    <property type="molecule type" value="Genomic_DNA"/>
</dbReference>
<comment type="caution">
    <text evidence="2">The sequence shown here is derived from an EMBL/GenBank/DDBJ whole genome shotgun (WGS) entry which is preliminary data.</text>
</comment>
<gene>
    <name evidence="2" type="ORF">PVAP13_8KG285532</name>
</gene>
<feature type="region of interest" description="Disordered" evidence="1">
    <location>
        <begin position="50"/>
        <end position="79"/>
    </location>
</feature>
<keyword evidence="3" id="KW-1185">Reference proteome</keyword>
<accession>A0A8T0PR78</accession>
<evidence type="ECO:0000313" key="2">
    <source>
        <dbReference type="EMBL" id="KAG2562822.1"/>
    </source>
</evidence>
<evidence type="ECO:0000313" key="3">
    <source>
        <dbReference type="Proteomes" id="UP000823388"/>
    </source>
</evidence>